<organism evidence="2 3">
    <name type="scientific">Lithospermum erythrorhizon</name>
    <name type="common">Purple gromwell</name>
    <name type="synonym">Lithospermum officinale var. erythrorhizon</name>
    <dbReference type="NCBI Taxonomy" id="34254"/>
    <lineage>
        <taxon>Eukaryota</taxon>
        <taxon>Viridiplantae</taxon>
        <taxon>Streptophyta</taxon>
        <taxon>Embryophyta</taxon>
        <taxon>Tracheophyta</taxon>
        <taxon>Spermatophyta</taxon>
        <taxon>Magnoliopsida</taxon>
        <taxon>eudicotyledons</taxon>
        <taxon>Gunneridae</taxon>
        <taxon>Pentapetalae</taxon>
        <taxon>asterids</taxon>
        <taxon>lamiids</taxon>
        <taxon>Boraginales</taxon>
        <taxon>Boraginaceae</taxon>
        <taxon>Boraginoideae</taxon>
        <taxon>Lithospermeae</taxon>
        <taxon>Lithospermum</taxon>
    </lineage>
</organism>
<dbReference type="EMBL" id="BAABME010005179">
    <property type="protein sequence ID" value="GAA0164869.1"/>
    <property type="molecule type" value="Genomic_DNA"/>
</dbReference>
<evidence type="ECO:0000313" key="3">
    <source>
        <dbReference type="Proteomes" id="UP001454036"/>
    </source>
</evidence>
<dbReference type="Proteomes" id="UP001454036">
    <property type="component" value="Unassembled WGS sequence"/>
</dbReference>
<gene>
    <name evidence="2" type="ORF">LIER_20410</name>
</gene>
<comment type="caution">
    <text evidence="2">The sequence shown here is derived from an EMBL/GenBank/DDBJ whole genome shotgun (WGS) entry which is preliminary data.</text>
</comment>
<feature type="region of interest" description="Disordered" evidence="1">
    <location>
        <begin position="1"/>
        <end position="45"/>
    </location>
</feature>
<keyword evidence="3" id="KW-1185">Reference proteome</keyword>
<proteinExistence type="predicted"/>
<evidence type="ECO:0000256" key="1">
    <source>
        <dbReference type="SAM" id="MobiDB-lite"/>
    </source>
</evidence>
<reference evidence="2 3" key="1">
    <citation type="submission" date="2024-01" db="EMBL/GenBank/DDBJ databases">
        <title>The complete chloroplast genome sequence of Lithospermum erythrorhizon: insights into the phylogenetic relationship among Boraginaceae species and the maternal lineages of purple gromwells.</title>
        <authorList>
            <person name="Okada T."/>
            <person name="Watanabe K."/>
        </authorList>
    </citation>
    <scope>NUCLEOTIDE SEQUENCE [LARGE SCALE GENOMIC DNA]</scope>
</reference>
<evidence type="ECO:0000313" key="2">
    <source>
        <dbReference type="EMBL" id="GAA0164869.1"/>
    </source>
</evidence>
<accession>A0AAV3QLC2</accession>
<sequence length="263" mass="28185">MVKPRSEEVSNEGGGSYLSIEKAMKKKKKRKNPPLDNDASNMIASNADPSLLVRVPHDNRVNVDDVLDKKLQLEVEKWGLTDSSLADKSLCGSPEGKGVIEVAPQNSYVVALSSELDVISHGNGDDTTQVVSKSPTVSPVFRSDVGGGSIGAGLVAPKPPTMCRLRPRLVKVLLCGSGVRLGAGPVPNRPNPPTPLPIRPEAVVPRAVPTGPPEGAKVRPKFSEVIKDNRIVGNGLKLQQYDFMENDDDVILDESDEIPFVET</sequence>
<protein>
    <submittedName>
        <fullName evidence="2">Uncharacterized protein</fullName>
    </submittedName>
</protein>
<dbReference type="AlphaFoldDB" id="A0AAV3QLC2"/>
<name>A0AAV3QLC2_LITER</name>